<evidence type="ECO:0000256" key="2">
    <source>
        <dbReference type="ARBA" id="ARBA00023295"/>
    </source>
</evidence>
<dbReference type="PANTHER" id="PTHR12631">
    <property type="entry name" value="ALPHA-L-IDURONIDASE"/>
    <property type="match status" value="1"/>
</dbReference>
<keyword evidence="2 3" id="KW-0326">Glycosidase</keyword>
<dbReference type="InterPro" id="IPR051923">
    <property type="entry name" value="Glycosyl_Hydrolase_39"/>
</dbReference>
<dbReference type="GO" id="GO:0004553">
    <property type="term" value="F:hydrolase activity, hydrolyzing O-glycosyl compounds"/>
    <property type="evidence" value="ECO:0007669"/>
    <property type="project" value="InterPro"/>
</dbReference>
<dbReference type="Pfam" id="PF00150">
    <property type="entry name" value="Cellulase"/>
    <property type="match status" value="1"/>
</dbReference>
<dbReference type="EMBL" id="LT603709">
    <property type="protein sequence ID" value="SCA95846.1"/>
    <property type="molecule type" value="Genomic_DNA"/>
</dbReference>
<organism evidence="5">
    <name type="scientific">Klebsiella pneumoniae</name>
    <dbReference type="NCBI Taxonomy" id="573"/>
    <lineage>
        <taxon>Bacteria</taxon>
        <taxon>Pseudomonadati</taxon>
        <taxon>Pseudomonadota</taxon>
        <taxon>Gammaproteobacteria</taxon>
        <taxon>Enterobacterales</taxon>
        <taxon>Enterobacteriaceae</taxon>
        <taxon>Klebsiella/Raoultella group</taxon>
        <taxon>Klebsiella</taxon>
        <taxon>Klebsiella pneumoniae complex</taxon>
    </lineage>
</organism>
<dbReference type="Gene3D" id="3.20.20.80">
    <property type="entry name" value="Glycosidases"/>
    <property type="match status" value="1"/>
</dbReference>
<keyword evidence="1 3" id="KW-0378">Hydrolase</keyword>
<evidence type="ECO:0000313" key="5">
    <source>
        <dbReference type="EMBL" id="SCA95846.1"/>
    </source>
</evidence>
<gene>
    <name evidence="5" type="primary">KL133_00009</name>
</gene>
<dbReference type="SUPFAM" id="SSF51445">
    <property type="entry name" value="(Trans)glycosidases"/>
    <property type="match status" value="1"/>
</dbReference>
<dbReference type="InterPro" id="IPR001547">
    <property type="entry name" value="Glyco_hydro_5"/>
</dbReference>
<dbReference type="InterPro" id="IPR017853">
    <property type="entry name" value="GH"/>
</dbReference>
<protein>
    <submittedName>
        <fullName evidence="5">Putative glycosyl hydrolase</fullName>
    </submittedName>
</protein>
<evidence type="ECO:0000256" key="3">
    <source>
        <dbReference type="RuleBase" id="RU361153"/>
    </source>
</evidence>
<accession>A0A1C3SZ26</accession>
<evidence type="ECO:0000259" key="4">
    <source>
        <dbReference type="Pfam" id="PF00150"/>
    </source>
</evidence>
<dbReference type="RefSeq" id="WP_200543165.1">
    <property type="nucleotide sequence ID" value="NZ_WMMF01000001.1"/>
</dbReference>
<evidence type="ECO:0000256" key="1">
    <source>
        <dbReference type="ARBA" id="ARBA00022801"/>
    </source>
</evidence>
<proteinExistence type="inferred from homology"/>
<reference evidence="5" key="2">
    <citation type="submission" date="2016-08" db="EMBL/GenBank/DDBJ databases">
        <title>Klebsiella loci capsule.</title>
        <authorList>
            <person name="Holt K.E."/>
            <person name="Thomson N.R."/>
        </authorList>
    </citation>
    <scope>NUCLEOTIDE SEQUENCE</scope>
    <source>
        <strain evidence="5">INF132</strain>
    </source>
</reference>
<dbReference type="GO" id="GO:0000272">
    <property type="term" value="P:polysaccharide catabolic process"/>
    <property type="evidence" value="ECO:0007669"/>
    <property type="project" value="InterPro"/>
</dbReference>
<dbReference type="AlphaFoldDB" id="A0A1C3SZ26"/>
<comment type="similarity">
    <text evidence="3">Belongs to the glycosyl hydrolase 5 (cellulase A) family.</text>
</comment>
<dbReference type="PANTHER" id="PTHR12631:SF10">
    <property type="entry name" value="BETA-XYLOSIDASE-LIKE PROTEIN-RELATED"/>
    <property type="match status" value="1"/>
</dbReference>
<name>A0A1C3SZ26_KLEPN</name>
<reference evidence="5" key="1">
    <citation type="submission" date="2016-07" db="EMBL/GenBank/DDBJ databases">
        <authorList>
            <person name="Informatics P."/>
        </authorList>
    </citation>
    <scope>NUCLEOTIDE SEQUENCE</scope>
    <source>
        <strain evidence="5">INF132</strain>
    </source>
</reference>
<sequence>MRAVYNFLIFVCFILNVNYTYAFEIGINAHVSRYEDTPENILALVKTGGFTSIRAGIPWDALEKNKGNMEFGKNYIKLDKLLLSSDSSIVNNSLLFLGYGNKNYTGGSYPQSKEQIAAFANYTRWIANRYKGKVKYYEIWNEWLVGTGLPKKTTVPDADVFIELVKESSKAIRQEDPNAIILTGSINPLSPRDVSWMFSLIDMGVLNYVDGVSIHPYSYKSKKINERNVLTNIKLMDQFENKLAQRSGKSVDLYITEMGFPTSKYVQGGVSETQAGLSVLRYTIAARSRPYIKGIWWYDLIDDGTNKLNNEHNFGFIQFDGTPKYSFNLLSEYSKKINDKKLFLDENDGIIQESESGGNQFKPLSLKKE</sequence>
<feature type="domain" description="Glycoside hydrolase family 5" evidence="4">
    <location>
        <begin position="26"/>
        <end position="264"/>
    </location>
</feature>